<comment type="subcellular location">
    <subcellularLocation>
        <location evidence="1">Golgi apparatus membrane</location>
        <topology evidence="1">Peripheral membrane protein</topology>
        <orientation evidence="1">Cytoplasmic side</orientation>
    </subcellularLocation>
</comment>
<keyword evidence="3" id="KW-0446">Lipid-binding</keyword>
<keyword evidence="6" id="KW-1185">Reference proteome</keyword>
<gene>
    <name evidence="5" type="ORF">H0B56_04840</name>
</gene>
<dbReference type="PANTHER" id="PTHR12704">
    <property type="entry name" value="TRANS-GOLGI PROTEIN GMX33"/>
    <property type="match status" value="1"/>
</dbReference>
<accession>A0A838A168</accession>
<dbReference type="Pfam" id="PF05719">
    <property type="entry name" value="GPP34"/>
    <property type="match status" value="1"/>
</dbReference>
<dbReference type="InterPro" id="IPR038261">
    <property type="entry name" value="GPP34-like_sf"/>
</dbReference>
<dbReference type="GO" id="GO:0070273">
    <property type="term" value="F:phosphatidylinositol-4-phosphate binding"/>
    <property type="evidence" value="ECO:0007669"/>
    <property type="project" value="InterPro"/>
</dbReference>
<sequence>MLLAEELLLLAYDGESGRQRGFMNLEYLLAGAVLVDLARHGCVDITEKGTKKRSTRLRVHADAAPTGDAVLDTAHRKAVKYDGRVPRDAVAGLHRKLARTVRAALTERGVLREEKRAVAGIIPVRRWPAEEPHHEHAIRQRLHEVLVTGADPDERTAALIALLSAGGMISRVVDKQHRKAAKRRAGEIAEGDWASEAVRAALAAITTAVAAGAAGGAAAGG</sequence>
<dbReference type="Proteomes" id="UP000582974">
    <property type="component" value="Unassembled WGS sequence"/>
</dbReference>
<dbReference type="InterPro" id="IPR008628">
    <property type="entry name" value="GPP34-like"/>
</dbReference>
<comment type="caution">
    <text evidence="5">The sequence shown here is derived from an EMBL/GenBank/DDBJ whole genome shotgun (WGS) entry which is preliminary data.</text>
</comment>
<dbReference type="GO" id="GO:0005737">
    <property type="term" value="C:cytoplasm"/>
    <property type="evidence" value="ECO:0007669"/>
    <property type="project" value="UniProtKB-ARBA"/>
</dbReference>
<evidence type="ECO:0000256" key="2">
    <source>
        <dbReference type="ARBA" id="ARBA00023034"/>
    </source>
</evidence>
<evidence type="ECO:0000256" key="4">
    <source>
        <dbReference type="ARBA" id="ARBA00023136"/>
    </source>
</evidence>
<proteinExistence type="predicted"/>
<organism evidence="5 6">
    <name type="scientific">Haloechinothrix aidingensis</name>
    <dbReference type="NCBI Taxonomy" id="2752311"/>
    <lineage>
        <taxon>Bacteria</taxon>
        <taxon>Bacillati</taxon>
        <taxon>Actinomycetota</taxon>
        <taxon>Actinomycetes</taxon>
        <taxon>Pseudonocardiales</taxon>
        <taxon>Pseudonocardiaceae</taxon>
        <taxon>Haloechinothrix</taxon>
    </lineage>
</organism>
<evidence type="ECO:0000256" key="3">
    <source>
        <dbReference type="ARBA" id="ARBA00023121"/>
    </source>
</evidence>
<name>A0A838A168_9PSEU</name>
<evidence type="ECO:0000313" key="6">
    <source>
        <dbReference type="Proteomes" id="UP000582974"/>
    </source>
</evidence>
<dbReference type="PANTHER" id="PTHR12704:SF2">
    <property type="entry name" value="GOLGI PHOSPHOPROTEIN 3 HOMOLOG SAURON"/>
    <property type="match status" value="1"/>
</dbReference>
<dbReference type="EMBL" id="JACCKD010000002">
    <property type="protein sequence ID" value="MBA0124863.1"/>
    <property type="molecule type" value="Genomic_DNA"/>
</dbReference>
<protein>
    <submittedName>
        <fullName evidence="5">GPP34 family phosphoprotein</fullName>
    </submittedName>
</protein>
<keyword evidence="2" id="KW-0333">Golgi apparatus</keyword>
<dbReference type="Gene3D" id="1.10.3630.10">
    <property type="entry name" value="yeast vps74-n-term truncation variant domain like"/>
    <property type="match status" value="1"/>
</dbReference>
<dbReference type="RefSeq" id="WP_180891746.1">
    <property type="nucleotide sequence ID" value="NZ_JACCKD010000002.1"/>
</dbReference>
<reference evidence="5 6" key="1">
    <citation type="submission" date="2020-07" db="EMBL/GenBank/DDBJ databases">
        <title>Genome of Haloechinothrix sp.</title>
        <authorList>
            <person name="Tang S.-K."/>
            <person name="Yang L."/>
            <person name="Zhu W.-Y."/>
        </authorList>
    </citation>
    <scope>NUCLEOTIDE SEQUENCE [LARGE SCALE GENOMIC DNA]</scope>
    <source>
        <strain evidence="5 6">YIM 98757</strain>
    </source>
</reference>
<dbReference type="AlphaFoldDB" id="A0A838A168"/>
<evidence type="ECO:0000256" key="1">
    <source>
        <dbReference type="ARBA" id="ARBA00004255"/>
    </source>
</evidence>
<evidence type="ECO:0000313" key="5">
    <source>
        <dbReference type="EMBL" id="MBA0124863.1"/>
    </source>
</evidence>
<dbReference type="GO" id="GO:0012505">
    <property type="term" value="C:endomembrane system"/>
    <property type="evidence" value="ECO:0007669"/>
    <property type="project" value="UniProtKB-ARBA"/>
</dbReference>
<keyword evidence="4" id="KW-0472">Membrane</keyword>